<dbReference type="EMBL" id="JACHVA010000035">
    <property type="protein sequence ID" value="MBC2600759.1"/>
    <property type="molecule type" value="Genomic_DNA"/>
</dbReference>
<gene>
    <name evidence="1" type="ORF">H5P30_03070</name>
</gene>
<protein>
    <submittedName>
        <fullName evidence="1">3-methyladenine DNA glycosylase</fullName>
    </submittedName>
</protein>
<proteinExistence type="predicted"/>
<dbReference type="AlphaFoldDB" id="A0A7X1AVX4"/>
<sequence>MESLIAISRELSEEVWRAIAQRQCERASQWTAPYRERRASGKLHPVYDFLFVYYRVRPTQLEAWHPQWGITLLEASQETLYQHRYYRHDAHGTTLDPSRLEPRAIHRLEMALRLCETVYQRPPQFGCFGMHEWAMVYRGDSEGEVRHAERLPLRLSQEETDAFVRSQPIACSHSDAFRFFSEAAKPFNRIQPTKETRIKNEQCGCLHTNMDLYKICGQCMPWMGSDLMWRCFEFAVEARILDMRASPYDCLSLGFDPIPIETPTGRAEYERIQRNLHEQAQPLRKEIIDCLQKVLGEVKG</sequence>
<dbReference type="Proteomes" id="UP000525652">
    <property type="component" value="Unassembled WGS sequence"/>
</dbReference>
<keyword evidence="2" id="KW-1185">Reference proteome</keyword>
<accession>A0A7X1AVX4</accession>
<evidence type="ECO:0000313" key="1">
    <source>
        <dbReference type="EMBL" id="MBC2600759.1"/>
    </source>
</evidence>
<comment type="caution">
    <text evidence="1">The sequence shown here is derived from an EMBL/GenBank/DDBJ whole genome shotgun (WGS) entry which is preliminary data.</text>
</comment>
<dbReference type="RefSeq" id="WP_185691499.1">
    <property type="nucleotide sequence ID" value="NZ_JACHVA010000035.1"/>
</dbReference>
<evidence type="ECO:0000313" key="2">
    <source>
        <dbReference type="Proteomes" id="UP000525652"/>
    </source>
</evidence>
<reference evidence="1 2" key="1">
    <citation type="submission" date="2020-07" db="EMBL/GenBank/DDBJ databases">
        <authorList>
            <person name="Feng X."/>
        </authorList>
    </citation>
    <scope>NUCLEOTIDE SEQUENCE [LARGE SCALE GENOMIC DNA]</scope>
    <source>
        <strain evidence="1 2">JCM14086</strain>
    </source>
</reference>
<name>A0A7X1AVX4_9BACT</name>
<organism evidence="1 2">
    <name type="scientific">Puniceicoccus vermicola</name>
    <dbReference type="NCBI Taxonomy" id="388746"/>
    <lineage>
        <taxon>Bacteria</taxon>
        <taxon>Pseudomonadati</taxon>
        <taxon>Verrucomicrobiota</taxon>
        <taxon>Opitutia</taxon>
        <taxon>Puniceicoccales</taxon>
        <taxon>Puniceicoccaceae</taxon>
        <taxon>Puniceicoccus</taxon>
    </lineage>
</organism>